<name>A8N4E6_COPC7</name>
<feature type="region of interest" description="Disordered" evidence="1">
    <location>
        <begin position="485"/>
        <end position="528"/>
    </location>
</feature>
<protein>
    <submittedName>
        <fullName evidence="2">Uncharacterized protein</fullName>
    </submittedName>
</protein>
<evidence type="ECO:0000256" key="1">
    <source>
        <dbReference type="SAM" id="MobiDB-lite"/>
    </source>
</evidence>
<evidence type="ECO:0000313" key="2">
    <source>
        <dbReference type="EMBL" id="EAU92109.2"/>
    </source>
</evidence>
<keyword evidence="3" id="KW-1185">Reference proteome</keyword>
<dbReference type="AlphaFoldDB" id="A8N4E6"/>
<dbReference type="InParanoid" id="A8N4E6"/>
<dbReference type="GeneID" id="6006177"/>
<accession>A8N4E6</accession>
<reference evidence="2 3" key="1">
    <citation type="journal article" date="2010" name="Proc. Natl. Acad. Sci. U.S.A.">
        <title>Insights into evolution of multicellular fungi from the assembled chromosomes of the mushroom Coprinopsis cinerea (Coprinus cinereus).</title>
        <authorList>
            <person name="Stajich J.E."/>
            <person name="Wilke S.K."/>
            <person name="Ahren D."/>
            <person name="Au C.H."/>
            <person name="Birren B.W."/>
            <person name="Borodovsky M."/>
            <person name="Burns C."/>
            <person name="Canback B."/>
            <person name="Casselton L.A."/>
            <person name="Cheng C.K."/>
            <person name="Deng J."/>
            <person name="Dietrich F.S."/>
            <person name="Fargo D.C."/>
            <person name="Farman M.L."/>
            <person name="Gathman A.C."/>
            <person name="Goldberg J."/>
            <person name="Guigo R."/>
            <person name="Hoegger P.J."/>
            <person name="Hooker J.B."/>
            <person name="Huggins A."/>
            <person name="James T.Y."/>
            <person name="Kamada T."/>
            <person name="Kilaru S."/>
            <person name="Kodira C."/>
            <person name="Kues U."/>
            <person name="Kupfer D."/>
            <person name="Kwan H.S."/>
            <person name="Lomsadze A."/>
            <person name="Li W."/>
            <person name="Lilly W.W."/>
            <person name="Ma L.J."/>
            <person name="Mackey A.J."/>
            <person name="Manning G."/>
            <person name="Martin F."/>
            <person name="Muraguchi H."/>
            <person name="Natvig D.O."/>
            <person name="Palmerini H."/>
            <person name="Ramesh M.A."/>
            <person name="Rehmeyer C.J."/>
            <person name="Roe B.A."/>
            <person name="Shenoy N."/>
            <person name="Stanke M."/>
            <person name="Ter-Hovhannisyan V."/>
            <person name="Tunlid A."/>
            <person name="Velagapudi R."/>
            <person name="Vision T.J."/>
            <person name="Zeng Q."/>
            <person name="Zolan M.E."/>
            <person name="Pukkila P.J."/>
        </authorList>
    </citation>
    <scope>NUCLEOTIDE SEQUENCE [LARGE SCALE GENOMIC DNA]</scope>
    <source>
        <strain evidence="3">Okayama-7 / 130 / ATCC MYA-4618 / FGSC 9003</strain>
    </source>
</reference>
<proteinExistence type="predicted"/>
<feature type="region of interest" description="Disordered" evidence="1">
    <location>
        <begin position="554"/>
        <end position="579"/>
    </location>
</feature>
<organism evidence="2 3">
    <name type="scientific">Coprinopsis cinerea (strain Okayama-7 / 130 / ATCC MYA-4618 / FGSC 9003)</name>
    <name type="common">Inky cap fungus</name>
    <name type="synonym">Hormographiella aspergillata</name>
    <dbReference type="NCBI Taxonomy" id="240176"/>
    <lineage>
        <taxon>Eukaryota</taxon>
        <taxon>Fungi</taxon>
        <taxon>Dikarya</taxon>
        <taxon>Basidiomycota</taxon>
        <taxon>Agaricomycotina</taxon>
        <taxon>Agaricomycetes</taxon>
        <taxon>Agaricomycetidae</taxon>
        <taxon>Agaricales</taxon>
        <taxon>Agaricineae</taxon>
        <taxon>Psathyrellaceae</taxon>
        <taxon>Coprinopsis</taxon>
    </lineage>
</organism>
<evidence type="ECO:0000313" key="3">
    <source>
        <dbReference type="Proteomes" id="UP000001861"/>
    </source>
</evidence>
<sequence>MQPIAPHNRSSKSQPQPCKQGMFESILLAYYTSLRLLSHLTFSLLSSLVQILSVLEAVKREWDDSPSIWRRTPWDGVAERRVREGMCMKFGHGHRTCSRDSGHGTCLDRENSRGCSCVCENSSVRDGFVRVEYHPQSQSTTTCRRRCGTFWRDVQLSDDGSLDLDKVVELLGLDPRYYAIVQPSPNRPPLMHRGRLSRLALHALTTPDLDADLDGSPLTTPPPSPPPLLDKAFLKNDSDQWQRYPAFSKFHTDSPPRKPSSYPRCSSWSLVHEPTPCRLPTPATPPFMQNLTPLSRIEPLSFSPSLADPHSFSLCLFDASSLPLRLTEHPSLALKPTEPRSLPLRATDRDRSSLPLRLTELHSLPTLTRLKRHLRARYFVWRCFGRMVWDLVGRDVVWECVGRDGVWECVGGSMKGDDGERGGYGRRLGEHGHWCEGEEGCEDEGVVYLPCDEDGCGDGDGWIVPIDAWMGRYYEEVKGLWGPVRDIDPDPTRTGTPEAATLPSASTEYQSNCWDQPTSTSAPTPTSALLSTPLEVTDVKGEPMDESEEAELLLLPRRSRHPGRIGASAKLSEDMTKTTKLREDSDIMDSERGGERYGSRGRSIPPTFWDYEPARRLYCYLGYRTTRMVHMGVGGA</sequence>
<dbReference type="Proteomes" id="UP000001861">
    <property type="component" value="Unassembled WGS sequence"/>
</dbReference>
<feature type="compositionally biased region" description="Polar residues" evidence="1">
    <location>
        <begin position="503"/>
        <end position="516"/>
    </location>
</feature>
<feature type="compositionally biased region" description="Low complexity" evidence="1">
    <location>
        <begin position="517"/>
        <end position="528"/>
    </location>
</feature>
<gene>
    <name evidence="2" type="ORF">CC1G_09630</name>
</gene>
<dbReference type="HOGENOM" id="CLU_430206_0_0_1"/>
<dbReference type="EMBL" id="AACS02000003">
    <property type="protein sequence ID" value="EAU92109.2"/>
    <property type="molecule type" value="Genomic_DNA"/>
</dbReference>
<dbReference type="KEGG" id="cci:CC1G_09630"/>
<comment type="caution">
    <text evidence="2">The sequence shown here is derived from an EMBL/GenBank/DDBJ whole genome shotgun (WGS) entry which is preliminary data.</text>
</comment>
<dbReference type="RefSeq" id="XP_001829741.2">
    <property type="nucleotide sequence ID" value="XM_001829689.2"/>
</dbReference>
<dbReference type="VEuPathDB" id="FungiDB:CC1G_09630"/>